<dbReference type="Proteomes" id="UP000006882">
    <property type="component" value="Chromosome G1"/>
</dbReference>
<organism evidence="6 7">
    <name type="scientific">Prunus persica</name>
    <name type="common">Peach</name>
    <name type="synonym">Amygdalus persica</name>
    <dbReference type="NCBI Taxonomy" id="3760"/>
    <lineage>
        <taxon>Eukaryota</taxon>
        <taxon>Viridiplantae</taxon>
        <taxon>Streptophyta</taxon>
        <taxon>Embryophyta</taxon>
        <taxon>Tracheophyta</taxon>
        <taxon>Spermatophyta</taxon>
        <taxon>Magnoliopsida</taxon>
        <taxon>eudicotyledons</taxon>
        <taxon>Gunneridae</taxon>
        <taxon>Pentapetalae</taxon>
        <taxon>rosids</taxon>
        <taxon>fabids</taxon>
        <taxon>Rosales</taxon>
        <taxon>Rosaceae</taxon>
        <taxon>Amygdaloideae</taxon>
        <taxon>Amygdaleae</taxon>
        <taxon>Prunus</taxon>
    </lineage>
</organism>
<dbReference type="EMBL" id="CM007651">
    <property type="protein sequence ID" value="ONI34748.1"/>
    <property type="molecule type" value="Genomic_DNA"/>
</dbReference>
<gene>
    <name evidence="6" type="ORF">PRUPE_1G496500</name>
</gene>
<dbReference type="eggNOG" id="KOG1844">
    <property type="taxonomic scope" value="Eukaryota"/>
</dbReference>
<dbReference type="InterPro" id="IPR001965">
    <property type="entry name" value="Znf_PHD"/>
</dbReference>
<dbReference type="Gramene" id="ONI34749">
    <property type="protein sequence ID" value="ONI34749"/>
    <property type="gene ID" value="PRUPE_1G496500"/>
</dbReference>
<dbReference type="Gramene" id="ONI34751">
    <property type="protein sequence ID" value="ONI34751"/>
    <property type="gene ID" value="PRUPE_1G496500"/>
</dbReference>
<dbReference type="InterPro" id="IPR013083">
    <property type="entry name" value="Znf_RING/FYVE/PHD"/>
</dbReference>
<dbReference type="PANTHER" id="PTHR46201:SF9">
    <property type="entry name" value="PHD FINGER PROTEIN MALE MEIOCYTE DEATH 1"/>
    <property type="match status" value="1"/>
</dbReference>
<name>M5Y964_PRUPE</name>
<protein>
    <recommendedName>
        <fullName evidence="5">PHD-type domain-containing protein</fullName>
    </recommendedName>
</protein>
<dbReference type="InterPro" id="IPR019787">
    <property type="entry name" value="Znf_PHD-finger"/>
</dbReference>
<dbReference type="SMART" id="SM00249">
    <property type="entry name" value="PHD"/>
    <property type="match status" value="1"/>
</dbReference>
<evidence type="ECO:0000313" key="7">
    <source>
        <dbReference type="Proteomes" id="UP000006882"/>
    </source>
</evidence>
<evidence type="ECO:0000256" key="2">
    <source>
        <dbReference type="ARBA" id="ARBA00022771"/>
    </source>
</evidence>
<keyword evidence="2 4" id="KW-0863">Zinc-finger</keyword>
<dbReference type="OMA" id="GWSHHYV"/>
<dbReference type="AlphaFoldDB" id="M5Y964"/>
<dbReference type="EMBL" id="CM007651">
    <property type="protein sequence ID" value="ONI34750.1"/>
    <property type="molecule type" value="Genomic_DNA"/>
</dbReference>
<evidence type="ECO:0000256" key="3">
    <source>
        <dbReference type="ARBA" id="ARBA00022833"/>
    </source>
</evidence>
<dbReference type="PANTHER" id="PTHR46201">
    <property type="entry name" value="PHD FINGER PROTEIN MALE MEIOCYTE DEATH 1-RELATED"/>
    <property type="match status" value="1"/>
</dbReference>
<dbReference type="InterPro" id="IPR011011">
    <property type="entry name" value="Znf_FYVE_PHD"/>
</dbReference>
<dbReference type="EMBL" id="CM007651">
    <property type="protein sequence ID" value="ONI34747.1"/>
    <property type="molecule type" value="Genomic_DNA"/>
</dbReference>
<evidence type="ECO:0000256" key="4">
    <source>
        <dbReference type="PROSITE-ProRule" id="PRU00146"/>
    </source>
</evidence>
<dbReference type="GO" id="GO:0008270">
    <property type="term" value="F:zinc ion binding"/>
    <property type="evidence" value="ECO:0007669"/>
    <property type="project" value="UniProtKB-KW"/>
</dbReference>
<dbReference type="STRING" id="3760.M5Y964"/>
<dbReference type="Gramene" id="ONI34747">
    <property type="protein sequence ID" value="ONI34747"/>
    <property type="gene ID" value="PRUPE_1G496500"/>
</dbReference>
<dbReference type="PROSITE" id="PS50016">
    <property type="entry name" value="ZF_PHD_2"/>
    <property type="match status" value="1"/>
</dbReference>
<feature type="domain" description="PHD-type" evidence="5">
    <location>
        <begin position="431"/>
        <end position="482"/>
    </location>
</feature>
<keyword evidence="7" id="KW-1185">Reference proteome</keyword>
<dbReference type="Gramene" id="ONI34750">
    <property type="protein sequence ID" value="ONI34750"/>
    <property type="gene ID" value="PRUPE_1G496500"/>
</dbReference>
<keyword evidence="1" id="KW-0479">Metal-binding</keyword>
<dbReference type="KEGG" id="pper:18789019"/>
<dbReference type="SUPFAM" id="SSF57903">
    <property type="entry name" value="FYVE/PHD zinc finger"/>
    <property type="match status" value="1"/>
</dbReference>
<evidence type="ECO:0000256" key="1">
    <source>
        <dbReference type="ARBA" id="ARBA00022723"/>
    </source>
</evidence>
<dbReference type="EMBL" id="CM007651">
    <property type="protein sequence ID" value="ONI34751.1"/>
    <property type="molecule type" value="Genomic_DNA"/>
</dbReference>
<sequence>MTTQISHINFDNCNFKSKSVIQKPLLDSFKENIEDFVEDCDVVQEGCVWKWEFVHKEGCIKRTVPLFILKEVVDDSRHKSGEDPFCIYCSYSGCNNNVVSRSKYHFVIPADYESLEQQLDDPFDKDDHVFKDRTHLLHGLLHINGIGHLICINGIDGGSAFIPGRDIMHLWDLLCLYFRARKITVRDEACKTFRHISLIDGVRETCEGAMVTRLLFSVAFGSTWFGRWGYTFLRGSYGVSRDTYTTAIESLGSHPLTEVEEIVEKYKKKSLTPLECMKDLLSFMLQMRCGTRGQKKMDLNKDLWTVYDKVLMRRKNHVQTILNCKVFCKEIPLRQMSAECLTVTFVVRDADDNELPGMVGCECTTLPVNDVADLKGRVTRLIQGTYHALSNFTITEMEGEGTDELKENMWVKGDGADMDCNYVAEGGRGWLVTCICGAEDDDGEDMVECDTCKKWKHIECLINDGFKLEDNAGFICLECSTPRH</sequence>
<keyword evidence="3" id="KW-0862">Zinc</keyword>
<dbReference type="EMBL" id="CM007651">
    <property type="protein sequence ID" value="ONI34749.1"/>
    <property type="molecule type" value="Genomic_DNA"/>
</dbReference>
<dbReference type="Pfam" id="PF00628">
    <property type="entry name" value="PHD"/>
    <property type="match status" value="1"/>
</dbReference>
<dbReference type="Gene3D" id="3.30.40.10">
    <property type="entry name" value="Zinc/RING finger domain, C3HC4 (zinc finger)"/>
    <property type="match status" value="1"/>
</dbReference>
<dbReference type="HOGENOM" id="CLU_012141_0_0_1"/>
<evidence type="ECO:0000313" key="6">
    <source>
        <dbReference type="EMBL" id="ONI34748.1"/>
    </source>
</evidence>
<proteinExistence type="predicted"/>
<reference evidence="6 7" key="1">
    <citation type="journal article" date="2013" name="Nat. Genet.">
        <title>The high-quality draft genome of peach (Prunus persica) identifies unique patterns of genetic diversity, domestication and genome evolution.</title>
        <authorList>
            <consortium name="International Peach Genome Initiative"/>
            <person name="Verde I."/>
            <person name="Abbott A.G."/>
            <person name="Scalabrin S."/>
            <person name="Jung S."/>
            <person name="Shu S."/>
            <person name="Marroni F."/>
            <person name="Zhebentyayeva T."/>
            <person name="Dettori M.T."/>
            <person name="Grimwood J."/>
            <person name="Cattonaro F."/>
            <person name="Zuccolo A."/>
            <person name="Rossini L."/>
            <person name="Jenkins J."/>
            <person name="Vendramin E."/>
            <person name="Meisel L.A."/>
            <person name="Decroocq V."/>
            <person name="Sosinski B."/>
            <person name="Prochnik S."/>
            <person name="Mitros T."/>
            <person name="Policriti A."/>
            <person name="Cipriani G."/>
            <person name="Dondini L."/>
            <person name="Ficklin S."/>
            <person name="Goodstein D.M."/>
            <person name="Xuan P."/>
            <person name="Del Fabbro C."/>
            <person name="Aramini V."/>
            <person name="Copetti D."/>
            <person name="Gonzalez S."/>
            <person name="Horner D.S."/>
            <person name="Falchi R."/>
            <person name="Lucas S."/>
            <person name="Mica E."/>
            <person name="Maldonado J."/>
            <person name="Lazzari B."/>
            <person name="Bielenberg D."/>
            <person name="Pirona R."/>
            <person name="Miculan M."/>
            <person name="Barakat A."/>
            <person name="Testolin R."/>
            <person name="Stella A."/>
            <person name="Tartarini S."/>
            <person name="Tonutti P."/>
            <person name="Arus P."/>
            <person name="Orellana A."/>
            <person name="Wells C."/>
            <person name="Main D."/>
            <person name="Vizzotto G."/>
            <person name="Silva H."/>
            <person name="Salamini F."/>
            <person name="Schmutz J."/>
            <person name="Morgante M."/>
            <person name="Rokhsar D.S."/>
        </authorList>
    </citation>
    <scope>NUCLEOTIDE SEQUENCE [LARGE SCALE GENOMIC DNA]</scope>
    <source>
        <strain evidence="7">cv. Nemared</strain>
    </source>
</reference>
<evidence type="ECO:0000259" key="5">
    <source>
        <dbReference type="PROSITE" id="PS50016"/>
    </source>
</evidence>
<dbReference type="OrthoDB" id="1164519at2759"/>
<reference evidence="6" key="2">
    <citation type="submission" date="2016-12" db="EMBL/GenBank/DDBJ databases">
        <title>WGS assembly of Prunus persica.</title>
        <authorList>
            <person name="Verde I."/>
            <person name="Jenkins J."/>
            <person name="Dondini L."/>
            <person name="Micali S."/>
            <person name="Pagliarani G."/>
            <person name="Vendramin E."/>
            <person name="Paris R."/>
            <person name="Aramini V."/>
            <person name="Gazza L."/>
            <person name="Rossini L."/>
            <person name="Bassi D."/>
            <person name="Troggio M."/>
            <person name="Shu S."/>
            <person name="Grimwood J.H."/>
            <person name="Tartarini S."/>
            <person name="Dettori M.T."/>
            <person name="Schmutz J."/>
        </authorList>
    </citation>
    <scope>NUCLEOTIDE SEQUENCE</scope>
</reference>
<accession>M5Y964</accession>
<dbReference type="Gramene" id="ONI34748">
    <property type="protein sequence ID" value="ONI34748"/>
    <property type="gene ID" value="PRUPE_1G496500"/>
</dbReference>